<dbReference type="SUPFAM" id="SSF53756">
    <property type="entry name" value="UDP-Glycosyltransferase/glycogen phosphorylase"/>
    <property type="match status" value="1"/>
</dbReference>
<evidence type="ECO:0000259" key="3">
    <source>
        <dbReference type="Pfam" id="PF00534"/>
    </source>
</evidence>
<dbReference type="AlphaFoldDB" id="A0A9P2T7T7"/>
<feature type="domain" description="Glycosyl transferase family 1" evidence="3">
    <location>
        <begin position="177"/>
        <end position="316"/>
    </location>
</feature>
<reference evidence="5 6" key="1">
    <citation type="journal article" date="2013" name="Genome Announc.">
        <title>Draft Genome Sequence of the Lignocellulose Decomposer Thermobifida fusca Strain TM51.</title>
        <authorList>
            <person name="Toth A."/>
            <person name="Barna T."/>
            <person name="Nagy I."/>
            <person name="Horvath B."/>
            <person name="Nagy I."/>
            <person name="Tancsics A."/>
            <person name="Kriszt B."/>
            <person name="Baka E."/>
            <person name="Fekete C."/>
            <person name="Kukolya J."/>
        </authorList>
    </citation>
    <scope>NUCLEOTIDE SEQUENCE [LARGE SCALE GENOMIC DNA]</scope>
    <source>
        <strain evidence="5 6">TM51</strain>
    </source>
</reference>
<dbReference type="InterPro" id="IPR028098">
    <property type="entry name" value="Glyco_trans_4-like_N"/>
</dbReference>
<protein>
    <submittedName>
        <fullName evidence="5">Glycosyltransferase</fullName>
    </submittedName>
</protein>
<organism evidence="5 6">
    <name type="scientific">Thermobifida fusca TM51</name>
    <dbReference type="NCBI Taxonomy" id="1169414"/>
    <lineage>
        <taxon>Bacteria</taxon>
        <taxon>Bacillati</taxon>
        <taxon>Actinomycetota</taxon>
        <taxon>Actinomycetes</taxon>
        <taxon>Streptosporangiales</taxon>
        <taxon>Nocardiopsidaceae</taxon>
        <taxon>Thermobifida</taxon>
    </lineage>
</organism>
<evidence type="ECO:0000313" key="5">
    <source>
        <dbReference type="EMBL" id="EOR69923.1"/>
    </source>
</evidence>
<accession>A0A9P2T7T7</accession>
<dbReference type="Gene3D" id="3.40.50.2000">
    <property type="entry name" value="Glycogen Phosphorylase B"/>
    <property type="match status" value="2"/>
</dbReference>
<evidence type="ECO:0000259" key="4">
    <source>
        <dbReference type="Pfam" id="PF13439"/>
    </source>
</evidence>
<keyword evidence="6" id="KW-1185">Reference proteome</keyword>
<name>A0A9P2T7T7_THEFU</name>
<sequence length="360" mass="39792">MDQATTLERPRLRLALLAPPWYEIPPVAYGGVEEVMGELAEQLVARGHDVTIVGVGRKRTRAKLRTTYDEPQGERIGDRTVEIAHAAEAQQVIAELQPDLVHDHTMIGALTAAVRPAPTVATVHSIVTPDLARYYRAVRESVQLVAVSDTQRRLAPDLPWAATVHNGINPYRFPFRADKEDYALVLGRSTPEKGIDIAIRAAREAGRRLVIALKRSQPDERAYFDEVIRPLLGPTTEYVGEVSQEEKLTLLARARCLLFPVRWEEPFGMVAVEAMACGTPVVGFSRGGIQETVRGGVTGVLVSREAELAAAVDHAAQLDPHACREHVQRNFSGETMARNYERAYYSVLHLRAVPQFSGAR</sequence>
<dbReference type="EMBL" id="AOSG01000087">
    <property type="protein sequence ID" value="EOR69923.1"/>
    <property type="molecule type" value="Genomic_DNA"/>
</dbReference>
<dbReference type="GO" id="GO:0016757">
    <property type="term" value="F:glycosyltransferase activity"/>
    <property type="evidence" value="ECO:0007669"/>
    <property type="project" value="UniProtKB-KW"/>
</dbReference>
<keyword evidence="1" id="KW-0328">Glycosyltransferase</keyword>
<dbReference type="CDD" id="cd03802">
    <property type="entry name" value="GT4_AviGT4-like"/>
    <property type="match status" value="1"/>
</dbReference>
<evidence type="ECO:0000256" key="1">
    <source>
        <dbReference type="ARBA" id="ARBA00022676"/>
    </source>
</evidence>
<dbReference type="InterPro" id="IPR001296">
    <property type="entry name" value="Glyco_trans_1"/>
</dbReference>
<dbReference type="PANTHER" id="PTHR12526:SF595">
    <property type="entry name" value="BLL5217 PROTEIN"/>
    <property type="match status" value="1"/>
</dbReference>
<keyword evidence="2" id="KW-0808">Transferase</keyword>
<dbReference type="Proteomes" id="UP000014184">
    <property type="component" value="Unassembled WGS sequence"/>
</dbReference>
<dbReference type="PANTHER" id="PTHR12526">
    <property type="entry name" value="GLYCOSYLTRANSFERASE"/>
    <property type="match status" value="1"/>
</dbReference>
<evidence type="ECO:0000313" key="6">
    <source>
        <dbReference type="Proteomes" id="UP000014184"/>
    </source>
</evidence>
<dbReference type="RefSeq" id="WP_011293395.1">
    <property type="nucleotide sequence ID" value="NZ_AOSG01000087.1"/>
</dbReference>
<dbReference type="Pfam" id="PF00534">
    <property type="entry name" value="Glycos_transf_1"/>
    <property type="match status" value="1"/>
</dbReference>
<proteinExistence type="predicted"/>
<feature type="domain" description="Glycosyltransferase subfamily 4-like N-terminal" evidence="4">
    <location>
        <begin position="29"/>
        <end position="170"/>
    </location>
</feature>
<dbReference type="Pfam" id="PF13439">
    <property type="entry name" value="Glyco_transf_4"/>
    <property type="match status" value="1"/>
</dbReference>
<comment type="caution">
    <text evidence="5">The sequence shown here is derived from an EMBL/GenBank/DDBJ whole genome shotgun (WGS) entry which is preliminary data.</text>
</comment>
<gene>
    <name evidence="5" type="ORF">TM51_15276</name>
</gene>
<evidence type="ECO:0000256" key="2">
    <source>
        <dbReference type="ARBA" id="ARBA00022679"/>
    </source>
</evidence>